<keyword evidence="3" id="KW-1185">Reference proteome</keyword>
<organism evidence="2 3">
    <name type="scientific">Trichonephila clavipes</name>
    <name type="common">Golden silk orbweaver</name>
    <name type="synonym">Nephila clavipes</name>
    <dbReference type="NCBI Taxonomy" id="2585209"/>
    <lineage>
        <taxon>Eukaryota</taxon>
        <taxon>Metazoa</taxon>
        <taxon>Ecdysozoa</taxon>
        <taxon>Arthropoda</taxon>
        <taxon>Chelicerata</taxon>
        <taxon>Arachnida</taxon>
        <taxon>Araneae</taxon>
        <taxon>Araneomorphae</taxon>
        <taxon>Entelegynae</taxon>
        <taxon>Araneoidea</taxon>
        <taxon>Nephilidae</taxon>
        <taxon>Trichonephila</taxon>
    </lineage>
</organism>
<evidence type="ECO:0000313" key="2">
    <source>
        <dbReference type="EMBL" id="GFY34371.1"/>
    </source>
</evidence>
<evidence type="ECO:0000256" key="1">
    <source>
        <dbReference type="SAM" id="Coils"/>
    </source>
</evidence>
<proteinExistence type="predicted"/>
<comment type="caution">
    <text evidence="2">The sequence shown here is derived from an EMBL/GenBank/DDBJ whole genome shotgun (WGS) entry which is preliminary data.</text>
</comment>
<dbReference type="EMBL" id="BMAU01021422">
    <property type="protein sequence ID" value="GFY34371.1"/>
    <property type="molecule type" value="Genomic_DNA"/>
</dbReference>
<dbReference type="InterPro" id="IPR001888">
    <property type="entry name" value="Transposase_1"/>
</dbReference>
<gene>
    <name evidence="2" type="primary">mariner T</name>
    <name evidence="2" type="ORF">TNCV_2506741</name>
</gene>
<protein>
    <submittedName>
        <fullName evidence="2">Mariner Mos1 transposase</fullName>
    </submittedName>
</protein>
<accession>A0A8X6WHR9</accession>
<dbReference type="Pfam" id="PF01359">
    <property type="entry name" value="Transposase_1"/>
    <property type="match status" value="1"/>
</dbReference>
<feature type="coiled-coil region" evidence="1">
    <location>
        <begin position="101"/>
        <end position="128"/>
    </location>
</feature>
<dbReference type="PANTHER" id="PTHR46060">
    <property type="entry name" value="MARINER MOS1 TRANSPOSASE-LIKE PROTEIN"/>
    <property type="match status" value="1"/>
</dbReference>
<dbReference type="InterPro" id="IPR052709">
    <property type="entry name" value="Transposase-MT_Hybrid"/>
</dbReference>
<name>A0A8X6WHR9_TRICX</name>
<dbReference type="InterPro" id="IPR036397">
    <property type="entry name" value="RNaseH_sf"/>
</dbReference>
<evidence type="ECO:0000313" key="3">
    <source>
        <dbReference type="Proteomes" id="UP000887159"/>
    </source>
</evidence>
<sequence length="182" mass="20719">MLVEACSGNALSRAQCYRWIEKFPNGDFDVRKKNEERGRPAKKFADAELQALLDEDDGQMQELLAEQLNVYKSAVSRRLKAMGKEGPIYYELLKPSESVNTDRYKQQLRNLNNAILGKREQYQKEQHKVIFLDDNASCHRAKPTKDIVKALGWEPLAHAAYSPDLAPSDYYLFASLGHALAD</sequence>
<reference evidence="2" key="1">
    <citation type="submission" date="2020-08" db="EMBL/GenBank/DDBJ databases">
        <title>Multicomponent nature underlies the extraordinary mechanical properties of spider dragline silk.</title>
        <authorList>
            <person name="Kono N."/>
            <person name="Nakamura H."/>
            <person name="Mori M."/>
            <person name="Yoshida Y."/>
            <person name="Ohtoshi R."/>
            <person name="Malay A.D."/>
            <person name="Moran D.A.P."/>
            <person name="Tomita M."/>
            <person name="Numata K."/>
            <person name="Arakawa K."/>
        </authorList>
    </citation>
    <scope>NUCLEOTIDE SEQUENCE</scope>
</reference>
<dbReference type="GO" id="GO:0003676">
    <property type="term" value="F:nucleic acid binding"/>
    <property type="evidence" value="ECO:0007669"/>
    <property type="project" value="InterPro"/>
</dbReference>
<dbReference type="AlphaFoldDB" id="A0A8X6WHR9"/>
<dbReference type="PANTHER" id="PTHR46060:SF1">
    <property type="entry name" value="MARINER MOS1 TRANSPOSASE-LIKE PROTEIN"/>
    <property type="match status" value="1"/>
</dbReference>
<keyword evidence="1" id="KW-0175">Coiled coil</keyword>
<dbReference type="Gene3D" id="3.30.420.10">
    <property type="entry name" value="Ribonuclease H-like superfamily/Ribonuclease H"/>
    <property type="match status" value="1"/>
</dbReference>
<dbReference type="Proteomes" id="UP000887159">
    <property type="component" value="Unassembled WGS sequence"/>
</dbReference>